<name>A0A645GYW4_9ZZZZ</name>
<sequence>MADVGGGSLHEFPFMFGIIFFHRFVAHIPLFADLLEVCLEEELHPLPFDFQSHVLTVGEAADPRALGKEHRVGHLFRHLGALGERGLREHEPHHHGVASGRALKHFNYLVGLQRFIADDDRLFFRCGKGRYGYRGYGEGYDRPHDKFLS</sequence>
<evidence type="ECO:0000313" key="1">
    <source>
        <dbReference type="EMBL" id="MPN31981.1"/>
    </source>
</evidence>
<reference evidence="1" key="1">
    <citation type="submission" date="2019-08" db="EMBL/GenBank/DDBJ databases">
        <authorList>
            <person name="Kucharzyk K."/>
            <person name="Murdoch R.W."/>
            <person name="Higgins S."/>
            <person name="Loffler F."/>
        </authorList>
    </citation>
    <scope>NUCLEOTIDE SEQUENCE</scope>
</reference>
<dbReference type="AlphaFoldDB" id="A0A645GYW4"/>
<organism evidence="1">
    <name type="scientific">bioreactor metagenome</name>
    <dbReference type="NCBI Taxonomy" id="1076179"/>
    <lineage>
        <taxon>unclassified sequences</taxon>
        <taxon>metagenomes</taxon>
        <taxon>ecological metagenomes</taxon>
    </lineage>
</organism>
<protein>
    <submittedName>
        <fullName evidence="1">Uncharacterized protein</fullName>
    </submittedName>
</protein>
<accession>A0A645GYW4</accession>
<comment type="caution">
    <text evidence="1">The sequence shown here is derived from an EMBL/GenBank/DDBJ whole genome shotgun (WGS) entry which is preliminary data.</text>
</comment>
<gene>
    <name evidence="1" type="ORF">SDC9_179456</name>
</gene>
<dbReference type="EMBL" id="VSSQ01083751">
    <property type="protein sequence ID" value="MPN31981.1"/>
    <property type="molecule type" value="Genomic_DNA"/>
</dbReference>
<proteinExistence type="predicted"/>